<sequence length="64" mass="7438">ESVFEKLCSEKGLKTVDVARPLERTGYLLCESVGHYKKRPLKMMAQSYYQVTKAFLKCNVMNEF</sequence>
<evidence type="ECO:0000313" key="1">
    <source>
        <dbReference type="EMBL" id="TPW36992.1"/>
    </source>
</evidence>
<protein>
    <submittedName>
        <fullName evidence="1">Uncharacterized protein</fullName>
    </submittedName>
</protein>
<reference evidence="1 2" key="1">
    <citation type="submission" date="2019-06" db="EMBL/GenBank/DDBJ databases">
        <authorList>
            <person name="Yang Y."/>
        </authorList>
    </citation>
    <scope>NUCLEOTIDE SEQUENCE [LARGE SCALE GENOMIC DNA]</scope>
    <source>
        <strain evidence="1 2">BIT-26</strain>
    </source>
</reference>
<name>A0A506UUQ1_9GAMM</name>
<comment type="caution">
    <text evidence="1">The sequence shown here is derived from an EMBL/GenBank/DDBJ whole genome shotgun (WGS) entry which is preliminary data.</text>
</comment>
<gene>
    <name evidence="1" type="ORF">FKM52_21545</name>
</gene>
<keyword evidence="2" id="KW-1185">Reference proteome</keyword>
<feature type="non-terminal residue" evidence="1">
    <location>
        <position position="1"/>
    </location>
</feature>
<accession>A0A506UUQ1</accession>
<dbReference type="AlphaFoldDB" id="A0A506UUQ1"/>
<evidence type="ECO:0000313" key="2">
    <source>
        <dbReference type="Proteomes" id="UP000319523"/>
    </source>
</evidence>
<dbReference type="EMBL" id="VHQI01000066">
    <property type="protein sequence ID" value="TPW36992.1"/>
    <property type="molecule type" value="Genomic_DNA"/>
</dbReference>
<proteinExistence type="predicted"/>
<organism evidence="1 2">
    <name type="scientific">Mixta tenebrionis</name>
    <dbReference type="NCBI Taxonomy" id="2562439"/>
    <lineage>
        <taxon>Bacteria</taxon>
        <taxon>Pseudomonadati</taxon>
        <taxon>Pseudomonadota</taxon>
        <taxon>Gammaproteobacteria</taxon>
        <taxon>Enterobacterales</taxon>
        <taxon>Erwiniaceae</taxon>
        <taxon>Mixta</taxon>
    </lineage>
</organism>
<dbReference type="Proteomes" id="UP000319523">
    <property type="component" value="Unassembled WGS sequence"/>
</dbReference>